<keyword evidence="2" id="KW-0328">Glycosyltransferase</keyword>
<evidence type="ECO:0000256" key="3">
    <source>
        <dbReference type="ARBA" id="ARBA00022679"/>
    </source>
</evidence>
<comment type="similarity">
    <text evidence="1">Belongs to the glycosyltransferase GT106 family.</text>
</comment>
<evidence type="ECO:0000313" key="9">
    <source>
        <dbReference type="Proteomes" id="UP000306102"/>
    </source>
</evidence>
<keyword evidence="7" id="KW-0812">Transmembrane</keyword>
<dbReference type="PANTHER" id="PTHR31288:SF8">
    <property type="entry name" value="O-FUCOSYLTRANSFERASE 10-RELATED"/>
    <property type="match status" value="1"/>
</dbReference>
<dbReference type="GO" id="GO:0016757">
    <property type="term" value="F:glycosyltransferase activity"/>
    <property type="evidence" value="ECO:0007669"/>
    <property type="project" value="UniProtKB-KW"/>
</dbReference>
<keyword evidence="5" id="KW-0119">Carbohydrate metabolism</keyword>
<keyword evidence="4" id="KW-0294">Fucose metabolism</keyword>
<protein>
    <recommendedName>
        <fullName evidence="6">O-fucosyltransferase family protein</fullName>
    </recommendedName>
</protein>
<feature type="transmembrane region" description="Helical" evidence="7">
    <location>
        <begin position="116"/>
        <end position="137"/>
    </location>
</feature>
<dbReference type="PANTHER" id="PTHR31288">
    <property type="entry name" value="O-FUCOSYLTRANSFERASE FAMILY PROTEIN"/>
    <property type="match status" value="1"/>
</dbReference>
<keyword evidence="9" id="KW-1185">Reference proteome</keyword>
<dbReference type="Pfam" id="PF10250">
    <property type="entry name" value="O-FucT"/>
    <property type="match status" value="1"/>
</dbReference>
<organism evidence="8 9">
    <name type="scientific">Camellia sinensis var. sinensis</name>
    <name type="common">China tea</name>
    <dbReference type="NCBI Taxonomy" id="542762"/>
    <lineage>
        <taxon>Eukaryota</taxon>
        <taxon>Viridiplantae</taxon>
        <taxon>Streptophyta</taxon>
        <taxon>Embryophyta</taxon>
        <taxon>Tracheophyta</taxon>
        <taxon>Spermatophyta</taxon>
        <taxon>Magnoliopsida</taxon>
        <taxon>eudicotyledons</taxon>
        <taxon>Gunneridae</taxon>
        <taxon>Pentapetalae</taxon>
        <taxon>asterids</taxon>
        <taxon>Ericales</taxon>
        <taxon>Theaceae</taxon>
        <taxon>Camellia</taxon>
    </lineage>
</organism>
<proteinExistence type="inferred from homology"/>
<dbReference type="Proteomes" id="UP000306102">
    <property type="component" value="Unassembled WGS sequence"/>
</dbReference>
<gene>
    <name evidence="8" type="ORF">TEA_014324</name>
</gene>
<dbReference type="InterPro" id="IPR024709">
    <property type="entry name" value="FucosylTrfase_pln"/>
</dbReference>
<name>A0A4S4EDM9_CAMSN</name>
<keyword evidence="3" id="KW-0808">Transferase</keyword>
<reference evidence="8 9" key="1">
    <citation type="journal article" date="2018" name="Proc. Natl. Acad. Sci. U.S.A.">
        <title>Draft genome sequence of Camellia sinensis var. sinensis provides insights into the evolution of the tea genome and tea quality.</title>
        <authorList>
            <person name="Wei C."/>
            <person name="Yang H."/>
            <person name="Wang S."/>
            <person name="Zhao J."/>
            <person name="Liu C."/>
            <person name="Gao L."/>
            <person name="Xia E."/>
            <person name="Lu Y."/>
            <person name="Tai Y."/>
            <person name="She G."/>
            <person name="Sun J."/>
            <person name="Cao H."/>
            <person name="Tong W."/>
            <person name="Gao Q."/>
            <person name="Li Y."/>
            <person name="Deng W."/>
            <person name="Jiang X."/>
            <person name="Wang W."/>
            <person name="Chen Q."/>
            <person name="Zhang S."/>
            <person name="Li H."/>
            <person name="Wu J."/>
            <person name="Wang P."/>
            <person name="Li P."/>
            <person name="Shi C."/>
            <person name="Zheng F."/>
            <person name="Jian J."/>
            <person name="Huang B."/>
            <person name="Shan D."/>
            <person name="Shi M."/>
            <person name="Fang C."/>
            <person name="Yue Y."/>
            <person name="Li F."/>
            <person name="Li D."/>
            <person name="Wei S."/>
            <person name="Han B."/>
            <person name="Jiang C."/>
            <person name="Yin Y."/>
            <person name="Xia T."/>
            <person name="Zhang Z."/>
            <person name="Bennetzen J.L."/>
            <person name="Zhao S."/>
            <person name="Wan X."/>
        </authorList>
    </citation>
    <scope>NUCLEOTIDE SEQUENCE [LARGE SCALE GENOMIC DNA]</scope>
    <source>
        <strain evidence="9">cv. Shuchazao</strain>
        <tissue evidence="8">Leaf</tissue>
    </source>
</reference>
<evidence type="ECO:0000256" key="7">
    <source>
        <dbReference type="SAM" id="Phobius"/>
    </source>
</evidence>
<feature type="transmembrane region" description="Helical" evidence="7">
    <location>
        <begin position="53"/>
        <end position="71"/>
    </location>
</feature>
<evidence type="ECO:0000256" key="6">
    <source>
        <dbReference type="ARBA" id="ARBA00030350"/>
    </source>
</evidence>
<evidence type="ECO:0000256" key="1">
    <source>
        <dbReference type="ARBA" id="ARBA00007737"/>
    </source>
</evidence>
<evidence type="ECO:0000256" key="2">
    <source>
        <dbReference type="ARBA" id="ARBA00022676"/>
    </source>
</evidence>
<keyword evidence="7" id="KW-1133">Transmembrane helix</keyword>
<comment type="caution">
    <text evidence="8">The sequence shown here is derived from an EMBL/GenBank/DDBJ whole genome shotgun (WGS) entry which is preliminary data.</text>
</comment>
<dbReference type="EMBL" id="SDRB02005670">
    <property type="protein sequence ID" value="THG13846.1"/>
    <property type="molecule type" value="Genomic_DNA"/>
</dbReference>
<dbReference type="GO" id="GO:0006004">
    <property type="term" value="P:fucose metabolic process"/>
    <property type="evidence" value="ECO:0007669"/>
    <property type="project" value="UniProtKB-KW"/>
</dbReference>
<accession>A0A4S4EDM9</accession>
<dbReference type="InterPro" id="IPR019378">
    <property type="entry name" value="GDP-Fuc_O-FucTrfase"/>
</dbReference>
<sequence length="223" mass="25364">MPPMKPKTHHYSAAVNDYSGDISRRRLPQKAHSVSRRDSFVAGIFTRRGLLRYFLPLLYVSGLIMYLSSVWRYKRKLKEQKPCPKTTSGQKFGPSMLARYLVVEANGGLNQQRSSICNAVAVAGLLNVTLVIPYFELHSVWRDPRQETILVSFPYCCFIIPTSNIGSPVSIKRDHGKNKFKITITSFFKSAAAARARPACHLMGLTFRIDRIERWTLCVWAHS</sequence>
<dbReference type="AlphaFoldDB" id="A0A4S4EDM9"/>
<keyword evidence="7" id="KW-0472">Membrane</keyword>
<evidence type="ECO:0000313" key="8">
    <source>
        <dbReference type="EMBL" id="THG13846.1"/>
    </source>
</evidence>
<evidence type="ECO:0000256" key="5">
    <source>
        <dbReference type="ARBA" id="ARBA00023277"/>
    </source>
</evidence>
<feature type="transmembrane region" description="Helical" evidence="7">
    <location>
        <begin position="149"/>
        <end position="171"/>
    </location>
</feature>
<evidence type="ECO:0000256" key="4">
    <source>
        <dbReference type="ARBA" id="ARBA00023253"/>
    </source>
</evidence>